<dbReference type="Proteomes" id="UP001331761">
    <property type="component" value="Unassembled WGS sequence"/>
</dbReference>
<comment type="caution">
    <text evidence="1">The sequence shown here is derived from an EMBL/GenBank/DDBJ whole genome shotgun (WGS) entry which is preliminary data.</text>
</comment>
<gene>
    <name evidence="1" type="ORF">GCK32_013003</name>
</gene>
<dbReference type="AlphaFoldDB" id="A0AAN8FYT1"/>
<evidence type="ECO:0000313" key="1">
    <source>
        <dbReference type="EMBL" id="KAK5983315.1"/>
    </source>
</evidence>
<evidence type="ECO:0000313" key="2">
    <source>
        <dbReference type="Proteomes" id="UP001331761"/>
    </source>
</evidence>
<reference evidence="1 2" key="1">
    <citation type="submission" date="2019-10" db="EMBL/GenBank/DDBJ databases">
        <title>Assembly and Annotation for the nematode Trichostrongylus colubriformis.</title>
        <authorList>
            <person name="Martin J."/>
        </authorList>
    </citation>
    <scope>NUCLEOTIDE SEQUENCE [LARGE SCALE GENOMIC DNA]</scope>
    <source>
        <strain evidence="1">G859</strain>
        <tissue evidence="1">Whole worm</tissue>
    </source>
</reference>
<dbReference type="EMBL" id="WIXE01004130">
    <property type="protein sequence ID" value="KAK5983315.1"/>
    <property type="molecule type" value="Genomic_DNA"/>
</dbReference>
<proteinExistence type="predicted"/>
<accession>A0AAN8FYT1</accession>
<protein>
    <submittedName>
        <fullName evidence="1">Uncharacterized protein</fullName>
    </submittedName>
</protein>
<keyword evidence="2" id="KW-1185">Reference proteome</keyword>
<sequence>MFSTRSPFVLSNSENYLVLIEWHLVPKLSSPLRVNVPQAKAFDLRMVRIRLCWFCRILSEEVKPENSVKFSSC</sequence>
<organism evidence="1 2">
    <name type="scientific">Trichostrongylus colubriformis</name>
    <name type="common">Black scour worm</name>
    <dbReference type="NCBI Taxonomy" id="6319"/>
    <lineage>
        <taxon>Eukaryota</taxon>
        <taxon>Metazoa</taxon>
        <taxon>Ecdysozoa</taxon>
        <taxon>Nematoda</taxon>
        <taxon>Chromadorea</taxon>
        <taxon>Rhabditida</taxon>
        <taxon>Rhabditina</taxon>
        <taxon>Rhabditomorpha</taxon>
        <taxon>Strongyloidea</taxon>
        <taxon>Trichostrongylidae</taxon>
        <taxon>Trichostrongylus</taxon>
    </lineage>
</organism>
<name>A0AAN8FYT1_TRICO</name>